<keyword evidence="1" id="KW-0812">Transmembrane</keyword>
<feature type="transmembrane region" description="Helical" evidence="1">
    <location>
        <begin position="210"/>
        <end position="229"/>
    </location>
</feature>
<dbReference type="Proteomes" id="UP000593566">
    <property type="component" value="Unassembled WGS sequence"/>
</dbReference>
<evidence type="ECO:0000259" key="2">
    <source>
        <dbReference type="Pfam" id="PF10277"/>
    </source>
</evidence>
<feature type="transmembrane region" description="Helical" evidence="1">
    <location>
        <begin position="12"/>
        <end position="33"/>
    </location>
</feature>
<proteinExistence type="predicted"/>
<feature type="domain" description="CWH43-like N-terminal" evidence="2">
    <location>
        <begin position="9"/>
        <end position="224"/>
    </location>
</feature>
<feature type="transmembrane region" description="Helical" evidence="1">
    <location>
        <begin position="104"/>
        <end position="126"/>
    </location>
</feature>
<keyword evidence="4" id="KW-1185">Reference proteome</keyword>
<dbReference type="EMBL" id="JACCJB010000004">
    <property type="protein sequence ID" value="KAF6228423.1"/>
    <property type="molecule type" value="Genomic_DNA"/>
</dbReference>
<feature type="transmembrane region" description="Helical" evidence="1">
    <location>
        <begin position="178"/>
        <end position="198"/>
    </location>
</feature>
<comment type="caution">
    <text evidence="3">The sequence shown here is derived from an EMBL/GenBank/DDBJ whole genome shotgun (WGS) entry which is preliminary data.</text>
</comment>
<keyword evidence="1" id="KW-0472">Membrane</keyword>
<protein>
    <recommendedName>
        <fullName evidence="2">CWH43-like N-terminal domain-containing protein</fullName>
    </recommendedName>
</protein>
<organism evidence="3 4">
    <name type="scientific">Letharia lupina</name>
    <dbReference type="NCBI Taxonomy" id="560253"/>
    <lineage>
        <taxon>Eukaryota</taxon>
        <taxon>Fungi</taxon>
        <taxon>Dikarya</taxon>
        <taxon>Ascomycota</taxon>
        <taxon>Pezizomycotina</taxon>
        <taxon>Lecanoromycetes</taxon>
        <taxon>OSLEUM clade</taxon>
        <taxon>Lecanoromycetidae</taxon>
        <taxon>Lecanorales</taxon>
        <taxon>Lecanorineae</taxon>
        <taxon>Parmeliaceae</taxon>
        <taxon>Letharia</taxon>
    </lineage>
</organism>
<sequence>MRRLAFHHLKLLPLTSGTVWLITLLALLIYWLAEGCPRYPGQANPYVAFISDIGAFRLQPLFMTGGIITSLTLTGTIISVHLARRERRVSTQKPGDEQPRYEKWVSILACLFDVAACPCRICITFFDNHGHPGLHRRFLFLALAGTALSCICTAFVLWGEMWSGPAKGNELLRRSCVFSNSLLVSEVLLGSTFTGLLWTGQFKSGGFVEWVMAFVFTFYFWAFIGLLALPDEKRRDVSEETPLLH</sequence>
<keyword evidence="1" id="KW-1133">Transmembrane helix</keyword>
<accession>A0A8H6FHT3</accession>
<dbReference type="GeneID" id="59336550"/>
<dbReference type="InterPro" id="IPR019402">
    <property type="entry name" value="CWH43_N"/>
</dbReference>
<feature type="transmembrane region" description="Helical" evidence="1">
    <location>
        <begin position="138"/>
        <end position="158"/>
    </location>
</feature>
<name>A0A8H6FHT3_9LECA</name>
<evidence type="ECO:0000256" key="1">
    <source>
        <dbReference type="SAM" id="Phobius"/>
    </source>
</evidence>
<evidence type="ECO:0000313" key="4">
    <source>
        <dbReference type="Proteomes" id="UP000593566"/>
    </source>
</evidence>
<feature type="transmembrane region" description="Helical" evidence="1">
    <location>
        <begin position="61"/>
        <end position="83"/>
    </location>
</feature>
<reference evidence="3 4" key="1">
    <citation type="journal article" date="2020" name="Genomics">
        <title>Complete, high-quality genomes from long-read metagenomic sequencing of two wolf lichen thalli reveals enigmatic genome architecture.</title>
        <authorList>
            <person name="McKenzie S.K."/>
            <person name="Walston R.F."/>
            <person name="Allen J.L."/>
        </authorList>
    </citation>
    <scope>NUCLEOTIDE SEQUENCE [LARGE SCALE GENOMIC DNA]</scope>
    <source>
        <strain evidence="3">WasteWater1</strain>
    </source>
</reference>
<dbReference type="AlphaFoldDB" id="A0A8H6FHT3"/>
<dbReference type="Pfam" id="PF10277">
    <property type="entry name" value="Frag1"/>
    <property type="match status" value="1"/>
</dbReference>
<evidence type="ECO:0000313" key="3">
    <source>
        <dbReference type="EMBL" id="KAF6228423.1"/>
    </source>
</evidence>
<dbReference type="RefSeq" id="XP_037156357.1">
    <property type="nucleotide sequence ID" value="XM_037299021.1"/>
</dbReference>
<gene>
    <name evidence="3" type="ORF">HO133_008153</name>
</gene>